<dbReference type="RefSeq" id="WP_311582603.1">
    <property type="nucleotide sequence ID" value="NZ_JAVRIF010000007.1"/>
</dbReference>
<name>A0ABU3A2R5_9GAMM</name>
<gene>
    <name evidence="1" type="ORF">RM573_12710</name>
</gene>
<comment type="caution">
    <text evidence="1">The sequence shown here is derived from an EMBL/GenBank/DDBJ whole genome shotgun (WGS) entry which is preliminary data.</text>
</comment>
<dbReference type="Proteomes" id="UP001266357">
    <property type="component" value="Unassembled WGS sequence"/>
</dbReference>
<accession>A0ABU3A2R5</accession>
<dbReference type="InterPro" id="IPR036249">
    <property type="entry name" value="Thioredoxin-like_sf"/>
</dbReference>
<evidence type="ECO:0000313" key="2">
    <source>
        <dbReference type="Proteomes" id="UP001266357"/>
    </source>
</evidence>
<reference evidence="1 2" key="1">
    <citation type="submission" date="2023-09" db="EMBL/GenBank/DDBJ databases">
        <authorList>
            <person name="Rey-Velasco X."/>
        </authorList>
    </citation>
    <scope>NUCLEOTIDE SEQUENCE [LARGE SCALE GENOMIC DNA]</scope>
    <source>
        <strain evidence="1 2">W431</strain>
    </source>
</reference>
<dbReference type="Gene3D" id="3.40.30.10">
    <property type="entry name" value="Glutaredoxin"/>
    <property type="match status" value="1"/>
</dbReference>
<organism evidence="1 2">
    <name type="scientific">Thalassotalea castellviae</name>
    <dbReference type="NCBI Taxonomy" id="3075612"/>
    <lineage>
        <taxon>Bacteria</taxon>
        <taxon>Pseudomonadati</taxon>
        <taxon>Pseudomonadota</taxon>
        <taxon>Gammaproteobacteria</taxon>
        <taxon>Alteromonadales</taxon>
        <taxon>Colwelliaceae</taxon>
        <taxon>Thalassotalea</taxon>
    </lineage>
</organism>
<evidence type="ECO:0008006" key="3">
    <source>
        <dbReference type="Google" id="ProtNLM"/>
    </source>
</evidence>
<sequence length="202" mass="22579">MSSELFFIYDSHCPWSYATTALVKNIAAAFPDMPIHLMHCAYYDGENKVDLSTIKAVKDLSDVSFSQAYLNSLTEYKDSTLAANLLTWVQNKSTKHALDLLISLQHAHFEAGNPLTDKDEVQPLIDVLKLSPPAKALKIEKLTKDAEFTFHDITELQEVIGTNAIPALLLAHNDTLILLNHNLYLDNPEKIVEAINTELKSN</sequence>
<evidence type="ECO:0000313" key="1">
    <source>
        <dbReference type="EMBL" id="MDT0604462.1"/>
    </source>
</evidence>
<keyword evidence="2" id="KW-1185">Reference proteome</keyword>
<protein>
    <recommendedName>
        <fullName evidence="3">Protein-disulfide isomerase</fullName>
    </recommendedName>
</protein>
<dbReference type="EMBL" id="JAVRIF010000007">
    <property type="protein sequence ID" value="MDT0604462.1"/>
    <property type="molecule type" value="Genomic_DNA"/>
</dbReference>
<proteinExistence type="predicted"/>
<dbReference type="SUPFAM" id="SSF52833">
    <property type="entry name" value="Thioredoxin-like"/>
    <property type="match status" value="1"/>
</dbReference>